<evidence type="ECO:0000313" key="8">
    <source>
        <dbReference type="EMBL" id="CDS04728.1"/>
    </source>
</evidence>
<feature type="compositionally biased region" description="Basic and acidic residues" evidence="5">
    <location>
        <begin position="427"/>
        <end position="452"/>
    </location>
</feature>
<evidence type="ECO:0000256" key="2">
    <source>
        <dbReference type="ARBA" id="ARBA00022692"/>
    </source>
</evidence>
<dbReference type="Gene3D" id="1.20.1250.20">
    <property type="entry name" value="MFS general substrate transporter like domains"/>
    <property type="match status" value="1"/>
</dbReference>
<feature type="transmembrane region" description="Helical" evidence="6">
    <location>
        <begin position="108"/>
        <end position="127"/>
    </location>
</feature>
<name>A0A077WCG4_9FUNG</name>
<dbReference type="PANTHER" id="PTHR23501">
    <property type="entry name" value="MAJOR FACILITATOR SUPERFAMILY"/>
    <property type="match status" value="1"/>
</dbReference>
<accession>A0A077WCG4</accession>
<keyword evidence="2 6" id="KW-0812">Transmembrane</keyword>
<dbReference type="GO" id="GO:0005886">
    <property type="term" value="C:plasma membrane"/>
    <property type="evidence" value="ECO:0007669"/>
    <property type="project" value="TreeGrafter"/>
</dbReference>
<feature type="transmembrane region" description="Helical" evidence="6">
    <location>
        <begin position="133"/>
        <end position="155"/>
    </location>
</feature>
<feature type="transmembrane region" description="Helical" evidence="6">
    <location>
        <begin position="176"/>
        <end position="195"/>
    </location>
</feature>
<feature type="transmembrane region" description="Helical" evidence="6">
    <location>
        <begin position="70"/>
        <end position="88"/>
    </location>
</feature>
<reference evidence="8" key="1">
    <citation type="journal article" date="2014" name="Genome Announc.">
        <title>De novo whole-genome sequence and genome annotation of Lichtheimia ramosa.</title>
        <authorList>
            <person name="Linde J."/>
            <person name="Schwartze V."/>
            <person name="Binder U."/>
            <person name="Lass-Florl C."/>
            <person name="Voigt K."/>
            <person name="Horn F."/>
        </authorList>
    </citation>
    <scope>NUCLEOTIDE SEQUENCE</scope>
    <source>
        <strain evidence="8">JMRC FSU:6197</strain>
    </source>
</reference>
<organism evidence="8">
    <name type="scientific">Lichtheimia ramosa</name>
    <dbReference type="NCBI Taxonomy" id="688394"/>
    <lineage>
        <taxon>Eukaryota</taxon>
        <taxon>Fungi</taxon>
        <taxon>Fungi incertae sedis</taxon>
        <taxon>Mucoromycota</taxon>
        <taxon>Mucoromycotina</taxon>
        <taxon>Mucoromycetes</taxon>
        <taxon>Mucorales</taxon>
        <taxon>Lichtheimiaceae</taxon>
        <taxon>Lichtheimia</taxon>
    </lineage>
</organism>
<feature type="transmembrane region" description="Helical" evidence="6">
    <location>
        <begin position="12"/>
        <end position="30"/>
    </location>
</feature>
<dbReference type="SUPFAM" id="SSF103473">
    <property type="entry name" value="MFS general substrate transporter"/>
    <property type="match status" value="1"/>
</dbReference>
<dbReference type="GO" id="GO:0022857">
    <property type="term" value="F:transmembrane transporter activity"/>
    <property type="evidence" value="ECO:0007669"/>
    <property type="project" value="InterPro"/>
</dbReference>
<evidence type="ECO:0000256" key="1">
    <source>
        <dbReference type="ARBA" id="ARBA00004141"/>
    </source>
</evidence>
<evidence type="ECO:0000259" key="7">
    <source>
        <dbReference type="PROSITE" id="PS50850"/>
    </source>
</evidence>
<comment type="subcellular location">
    <subcellularLocation>
        <location evidence="1">Membrane</location>
        <topology evidence="1">Multi-pass membrane protein</topology>
    </subcellularLocation>
</comment>
<evidence type="ECO:0000256" key="6">
    <source>
        <dbReference type="SAM" id="Phobius"/>
    </source>
</evidence>
<dbReference type="InterPro" id="IPR020846">
    <property type="entry name" value="MFS_dom"/>
</dbReference>
<sequence length="452" mass="49293">MSGIIAGRTIQGLGAGCNMAMSFVLVVDLAPVKIRPRFQSALMVNFGLANVVGTLIGGVFVARLSWRWDFWFNVIVGGAAFIMDLILLKETVDLKGVSLKDKLKRIDILGTLLVIGFVCCLLLALSWGKMYGWGSGHCIGPFVAAGVAFIVLAIVETKVAKEPVIPPDLVLNPSVVTFYMYVFCFGLGFVSTLYYGPIIFQAVFGADSIGSGVRLVPYMSCLIVSSVSSGIMLNRFPYVKFYIVIGSMCNIIGFGLFYTVNEYSNWAQQACYIMLCGFSFGVSQQNALFGVQTCAPKKYIAVATSLNQFFMMLSCAVGVAICDTLFREFLKEELSTIDPSILSVAAKYGADTNYLYIRNMPSEYQQPIIHVYMASLHKVFTMPLVVAGIAVICALCTRNVKYGASKPTQSSTAEQDKPATTCDPQDIDLKQDDTNRTIGDEEIEEKKPASVV</sequence>
<feature type="transmembrane region" description="Helical" evidence="6">
    <location>
        <begin position="299"/>
        <end position="321"/>
    </location>
</feature>
<protein>
    <recommendedName>
        <fullName evidence="7">Major facilitator superfamily (MFS) profile domain-containing protein</fullName>
    </recommendedName>
</protein>
<keyword evidence="4 6" id="KW-0472">Membrane</keyword>
<dbReference type="InterPro" id="IPR036259">
    <property type="entry name" value="MFS_trans_sf"/>
</dbReference>
<dbReference type="PROSITE" id="PS50850">
    <property type="entry name" value="MFS"/>
    <property type="match status" value="1"/>
</dbReference>
<dbReference type="EMBL" id="LK023315">
    <property type="protein sequence ID" value="CDS04728.1"/>
    <property type="molecule type" value="Genomic_DNA"/>
</dbReference>
<dbReference type="OrthoDB" id="6770063at2759"/>
<feature type="transmembrane region" description="Helical" evidence="6">
    <location>
        <begin position="379"/>
        <end position="397"/>
    </location>
</feature>
<keyword evidence="3 6" id="KW-1133">Transmembrane helix</keyword>
<feature type="region of interest" description="Disordered" evidence="5">
    <location>
        <begin position="404"/>
        <end position="452"/>
    </location>
</feature>
<evidence type="ECO:0000256" key="5">
    <source>
        <dbReference type="SAM" id="MobiDB-lite"/>
    </source>
</evidence>
<dbReference type="InterPro" id="IPR011701">
    <property type="entry name" value="MFS"/>
</dbReference>
<feature type="transmembrane region" description="Helical" evidence="6">
    <location>
        <begin position="215"/>
        <end position="234"/>
    </location>
</feature>
<feature type="transmembrane region" description="Helical" evidence="6">
    <location>
        <begin position="42"/>
        <end position="64"/>
    </location>
</feature>
<gene>
    <name evidence="8" type="ORF">LRAMOSA07258</name>
</gene>
<feature type="transmembrane region" description="Helical" evidence="6">
    <location>
        <begin position="266"/>
        <end position="287"/>
    </location>
</feature>
<dbReference type="Gene3D" id="1.20.1720.10">
    <property type="entry name" value="Multidrug resistance protein D"/>
    <property type="match status" value="1"/>
</dbReference>
<evidence type="ECO:0000256" key="3">
    <source>
        <dbReference type="ARBA" id="ARBA00022989"/>
    </source>
</evidence>
<feature type="transmembrane region" description="Helical" evidence="6">
    <location>
        <begin position="241"/>
        <end position="260"/>
    </location>
</feature>
<proteinExistence type="predicted"/>
<evidence type="ECO:0000256" key="4">
    <source>
        <dbReference type="ARBA" id="ARBA00023136"/>
    </source>
</evidence>
<dbReference type="AlphaFoldDB" id="A0A077WCG4"/>
<feature type="domain" description="Major facilitator superfamily (MFS) profile" evidence="7">
    <location>
        <begin position="1"/>
        <end position="402"/>
    </location>
</feature>
<dbReference type="PANTHER" id="PTHR23501:SF198">
    <property type="entry name" value="AZOLE RESISTANCE PROTEIN 1-RELATED"/>
    <property type="match status" value="1"/>
</dbReference>
<dbReference type="Pfam" id="PF07690">
    <property type="entry name" value="MFS_1"/>
    <property type="match status" value="1"/>
</dbReference>